<name>A0A9E5JLB1_9MICO</name>
<dbReference type="InterPro" id="IPR005182">
    <property type="entry name" value="YdbS-like_PH"/>
</dbReference>
<dbReference type="Proteomes" id="UP000818266">
    <property type="component" value="Unassembled WGS sequence"/>
</dbReference>
<gene>
    <name evidence="3" type="ORF">FK219_005265</name>
</gene>
<sequence length="166" mass="18385">MARFRPHARVLVLPSIVLIGAVGAATYGALVLEELWQRLAVAGAGLLAIVLLWMLPLVRWLGTHYVVTTRRIALRGGLAVRLRQELLHSRGYDVSVRQSGLQRMFRSGDVLINTGLERPVIMRDVPRADLVQDALSELMEASTSSIATVRRTTAAQPVLRRSREGR</sequence>
<reference evidence="3 4" key="2">
    <citation type="submission" date="2020-03" db="EMBL/GenBank/DDBJ databases">
        <title>Chryseoglobus sp. isolated from a deep-sea seamount.</title>
        <authorList>
            <person name="Zhang D.-C."/>
        </authorList>
    </citation>
    <scope>NUCLEOTIDE SEQUENCE [LARGE SCALE GENOMIC DNA]</scope>
    <source>
        <strain evidence="3 4">KN1116</strain>
    </source>
</reference>
<proteinExistence type="predicted"/>
<keyword evidence="1" id="KW-0472">Membrane</keyword>
<evidence type="ECO:0000256" key="1">
    <source>
        <dbReference type="SAM" id="Phobius"/>
    </source>
</evidence>
<keyword evidence="1" id="KW-0812">Transmembrane</keyword>
<evidence type="ECO:0000313" key="3">
    <source>
        <dbReference type="EMBL" id="NHF62650.1"/>
    </source>
</evidence>
<dbReference type="Pfam" id="PF03703">
    <property type="entry name" value="bPH_2"/>
    <property type="match status" value="1"/>
</dbReference>
<accession>A0A9E5JLB1</accession>
<comment type="caution">
    <text evidence="3">The sequence shown here is derived from an EMBL/GenBank/DDBJ whole genome shotgun (WGS) entry which is preliminary data.</text>
</comment>
<organism evidence="3 4">
    <name type="scientific">Microcella pacifica</name>
    <dbReference type="NCBI Taxonomy" id="2591847"/>
    <lineage>
        <taxon>Bacteria</taxon>
        <taxon>Bacillati</taxon>
        <taxon>Actinomycetota</taxon>
        <taxon>Actinomycetes</taxon>
        <taxon>Micrococcales</taxon>
        <taxon>Microbacteriaceae</taxon>
        <taxon>Microcella</taxon>
    </lineage>
</organism>
<evidence type="ECO:0000259" key="2">
    <source>
        <dbReference type="Pfam" id="PF03703"/>
    </source>
</evidence>
<feature type="domain" description="YdbS-like PH" evidence="2">
    <location>
        <begin position="60"/>
        <end position="133"/>
    </location>
</feature>
<protein>
    <submittedName>
        <fullName evidence="3">PH domain-containing protein</fullName>
    </submittedName>
</protein>
<feature type="transmembrane region" description="Helical" evidence="1">
    <location>
        <begin position="40"/>
        <end position="61"/>
    </location>
</feature>
<evidence type="ECO:0000313" key="4">
    <source>
        <dbReference type="Proteomes" id="UP000818266"/>
    </source>
</evidence>
<dbReference type="EMBL" id="VIKT02000006">
    <property type="protein sequence ID" value="NHF62650.1"/>
    <property type="molecule type" value="Genomic_DNA"/>
</dbReference>
<keyword evidence="4" id="KW-1185">Reference proteome</keyword>
<dbReference type="AlphaFoldDB" id="A0A9E5JLB1"/>
<keyword evidence="1" id="KW-1133">Transmembrane helix</keyword>
<dbReference type="OrthoDB" id="4990503at2"/>
<reference evidence="3 4" key="1">
    <citation type="submission" date="2019-06" db="EMBL/GenBank/DDBJ databases">
        <authorList>
            <person name="De-Chao Zhang Q."/>
        </authorList>
    </citation>
    <scope>NUCLEOTIDE SEQUENCE [LARGE SCALE GENOMIC DNA]</scope>
    <source>
        <strain evidence="3 4">KN1116</strain>
    </source>
</reference>